<evidence type="ECO:0000256" key="1">
    <source>
        <dbReference type="SAM" id="Coils"/>
    </source>
</evidence>
<feature type="region of interest" description="Disordered" evidence="2">
    <location>
        <begin position="1"/>
        <end position="33"/>
    </location>
</feature>
<evidence type="ECO:0000313" key="3">
    <source>
        <dbReference type="EMBL" id="KAF4125551.1"/>
    </source>
</evidence>
<evidence type="ECO:0000313" key="4">
    <source>
        <dbReference type="Proteomes" id="UP000749293"/>
    </source>
</evidence>
<keyword evidence="1" id="KW-0175">Coiled coil</keyword>
<dbReference type="AlphaFoldDB" id="A0A9P5D6F2"/>
<feature type="compositionally biased region" description="Polar residues" evidence="2">
    <location>
        <begin position="84"/>
        <end position="95"/>
    </location>
</feature>
<proteinExistence type="predicted"/>
<sequence length="502" mass="55577">MDDSSQHEDSRTTKYSAPKDKNCPFCGQPFTSSSLGRHLDVYIKEKNPKPSDGVHDVDAIRKMRGNITRRQPRGSTGPRRGVSTPISTPKSSTASKDGASRDRASAVPPLPRDGQYAVDSSLSQYSSSYGTPRWDLNASANDLADAATPDIGRRPRNVSRQIINKAQFDAKHRLADAVDTARAAELALRELLGSWHAAKQRIDATSMPFDFDPLSLDFPALTLQCLQPPPTLFSSTQHPTSTSWSVQSPGQREFDALRAFFDDQFKSWKATCQSAADDVSDDSACASAANGITRDKRDQLRKAEKAADDLEKQIHEHLQSAYTVWDSLPPARQNEVWALEMARSVGRKHKEGLKMKETQRNLEQENAHLKAQIDQLNRRQQPREFRSLAPQTFPMDRDTIAHAYELGVKGASLSGLQTDDGQLDIGTLVSRSIERWKTVVSGIPDQRFMMQNGTGSPVGRTAMNMSRSMPHMNMAIQTNGMHAGDMGMAAIQGMRSDAMYME</sequence>
<evidence type="ECO:0000256" key="2">
    <source>
        <dbReference type="SAM" id="MobiDB-lite"/>
    </source>
</evidence>
<keyword evidence="4" id="KW-1185">Reference proteome</keyword>
<dbReference type="EMBL" id="JAANYQ010000002">
    <property type="protein sequence ID" value="KAF4125551.1"/>
    <property type="molecule type" value="Genomic_DNA"/>
</dbReference>
<feature type="coiled-coil region" evidence="1">
    <location>
        <begin position="293"/>
        <end position="320"/>
    </location>
</feature>
<feature type="compositionally biased region" description="Basic and acidic residues" evidence="2">
    <location>
        <begin position="1"/>
        <end position="22"/>
    </location>
</feature>
<gene>
    <name evidence="3" type="ORF">GMORB2_0795</name>
</gene>
<feature type="region of interest" description="Disordered" evidence="2">
    <location>
        <begin position="63"/>
        <end position="118"/>
    </location>
</feature>
<comment type="caution">
    <text evidence="3">The sequence shown here is derived from an EMBL/GenBank/DDBJ whole genome shotgun (WGS) entry which is preliminary data.</text>
</comment>
<name>A0A9P5D6F2_9HYPO</name>
<organism evidence="3 4">
    <name type="scientific">Geosmithia morbida</name>
    <dbReference type="NCBI Taxonomy" id="1094350"/>
    <lineage>
        <taxon>Eukaryota</taxon>
        <taxon>Fungi</taxon>
        <taxon>Dikarya</taxon>
        <taxon>Ascomycota</taxon>
        <taxon>Pezizomycotina</taxon>
        <taxon>Sordariomycetes</taxon>
        <taxon>Hypocreomycetidae</taxon>
        <taxon>Hypocreales</taxon>
        <taxon>Bionectriaceae</taxon>
        <taxon>Geosmithia</taxon>
    </lineage>
</organism>
<dbReference type="RefSeq" id="XP_035324203.1">
    <property type="nucleotide sequence ID" value="XM_035462779.1"/>
</dbReference>
<dbReference type="GeneID" id="55967025"/>
<protein>
    <submittedName>
        <fullName evidence="3">Uncharacterized protein</fullName>
    </submittedName>
</protein>
<accession>A0A9P5D6F2</accession>
<dbReference type="OrthoDB" id="3905365at2759"/>
<dbReference type="Proteomes" id="UP000749293">
    <property type="component" value="Unassembled WGS sequence"/>
</dbReference>
<reference evidence="3" key="1">
    <citation type="submission" date="2020-03" db="EMBL/GenBank/DDBJ databases">
        <title>Site-based positive gene gene selection in Geosmithia morbida across the United States reveals a broad range of putative effectors and factors for local host and environmental adapation.</title>
        <authorList>
            <person name="Onufrak A."/>
            <person name="Murdoch R.W."/>
            <person name="Gazis R."/>
            <person name="Huff M."/>
            <person name="Staton M."/>
            <person name="Klingeman W."/>
            <person name="Hadziabdic D."/>
        </authorList>
    </citation>
    <scope>NUCLEOTIDE SEQUENCE</scope>
    <source>
        <strain evidence="3">1262</strain>
    </source>
</reference>